<sequence length="590" mass="69092">MAVGSCPKKHLLNLAKKMGLDIKRIRKEITEPRKKATINKAVIHQNRIKFHAQTNVTPLMCLPTTDFLAWVQNLIPHDKFKIFKTLFRYPVRTNEVTGICFDKLSRIFDGRNPAFNYQFQNTEQRDDWEYYRQDVLKEPEIWSTKGWEFFKTEINSVLIVDLPAEQNPADRYPTPYFYWLPIESVITFEANRTTGVMDWIIFRQPDKRIAVIDDERYRVFAEDDGGNIGELLVDNPHDLRYCPARFFWNEPMNLREPDVKQSPLTKELEALDWFLFFHISKRHLDMYGAYPIYSGYEQSCDFTNAENGDYCDGGFLKDKQGYYRLDQAGLLMRCPKCGDKRITGAGSFVEIPIPDGDKQPDLRNPVQMLTVDRTSLDYNVEEEKRLRENIITAVVGQNEEVTQREAFNEQQVKAAFESQSTVLNRVKKGFEAAQQFVDETVCRLRYGNMFVSAKVNYGTEFYLYDASELRNRYKSAKESGASEAELDALQNQIIETEYRNNPTQLQRMLILAELEPYRHLTRNEVLDLYGRNLIPENELRIKLNFANFVRRFERENTNILEFGTQIPFDQKISVITSKFNEYARKDSNRG</sequence>
<reference evidence="1" key="1">
    <citation type="journal article" date="2021" name="Proc. Natl. Acad. Sci. U.S.A.">
        <title>A Catalog of Tens of Thousands of Viruses from Human Metagenomes Reveals Hidden Associations with Chronic Diseases.</title>
        <authorList>
            <person name="Tisza M.J."/>
            <person name="Buck C.B."/>
        </authorList>
    </citation>
    <scope>NUCLEOTIDE SEQUENCE</scope>
    <source>
        <strain evidence="1">Ctrok7</strain>
    </source>
</reference>
<proteinExistence type="predicted"/>
<protein>
    <submittedName>
        <fullName evidence="1">Portal</fullName>
    </submittedName>
</protein>
<evidence type="ECO:0000313" key="1">
    <source>
        <dbReference type="EMBL" id="DAD92948.1"/>
    </source>
</evidence>
<organism evidence="1">
    <name type="scientific">Siphoviridae sp. ctrok7</name>
    <dbReference type="NCBI Taxonomy" id="2826480"/>
    <lineage>
        <taxon>Viruses</taxon>
        <taxon>Duplodnaviria</taxon>
        <taxon>Heunggongvirae</taxon>
        <taxon>Uroviricota</taxon>
        <taxon>Caudoviricetes</taxon>
    </lineage>
</organism>
<name>A0A8S5NEW1_9CAUD</name>
<accession>A0A8S5NEW1</accession>
<dbReference type="EMBL" id="BK015149">
    <property type="protein sequence ID" value="DAD92948.1"/>
    <property type="molecule type" value="Genomic_DNA"/>
</dbReference>